<dbReference type="STRING" id="4155.A0A022R1H3"/>
<accession>A0A022R1H3</accession>
<evidence type="ECO:0000256" key="1">
    <source>
        <dbReference type="ARBA" id="ARBA00034773"/>
    </source>
</evidence>
<organism evidence="3 4">
    <name type="scientific">Erythranthe guttata</name>
    <name type="common">Yellow monkey flower</name>
    <name type="synonym">Mimulus guttatus</name>
    <dbReference type="NCBI Taxonomy" id="4155"/>
    <lineage>
        <taxon>Eukaryota</taxon>
        <taxon>Viridiplantae</taxon>
        <taxon>Streptophyta</taxon>
        <taxon>Embryophyta</taxon>
        <taxon>Tracheophyta</taxon>
        <taxon>Spermatophyta</taxon>
        <taxon>Magnoliopsida</taxon>
        <taxon>eudicotyledons</taxon>
        <taxon>Gunneridae</taxon>
        <taxon>Pentapetalae</taxon>
        <taxon>asterids</taxon>
        <taxon>lamiids</taxon>
        <taxon>Lamiales</taxon>
        <taxon>Phrymaceae</taxon>
        <taxon>Erythranthe</taxon>
    </lineage>
</organism>
<evidence type="ECO:0000313" key="3">
    <source>
        <dbReference type="EMBL" id="EYU34447.1"/>
    </source>
</evidence>
<keyword evidence="4" id="KW-1185">Reference proteome</keyword>
<evidence type="ECO:0000256" key="2">
    <source>
        <dbReference type="SAM" id="MobiDB-lite"/>
    </source>
</evidence>
<proteinExistence type="inferred from homology"/>
<dbReference type="Proteomes" id="UP000030748">
    <property type="component" value="Unassembled WGS sequence"/>
</dbReference>
<dbReference type="OMA" id="SHHHRYL"/>
<evidence type="ECO:0000313" key="4">
    <source>
        <dbReference type="Proteomes" id="UP000030748"/>
    </source>
</evidence>
<dbReference type="OrthoDB" id="1917735at2759"/>
<comment type="similarity">
    <text evidence="1">Belongs to the senescence regulator S40 family.</text>
</comment>
<dbReference type="Pfam" id="PF04520">
    <property type="entry name" value="Senescence_reg"/>
    <property type="match status" value="1"/>
</dbReference>
<sequence>MAASWKSHHHRYLGGADRLSTAEIEFDEDEIWGSNNNNSVPEAKTFPVYSNPRPLRKPLRKGHVDHLTVGPRSVPVNVPDWSKILGGEYKKRAGGEYVDDEEGGNDKIPPHEYLARTRVASFSVHEGAGRTLKGRDLSRVRNAIWKQTGFED</sequence>
<feature type="region of interest" description="Disordered" evidence="2">
    <location>
        <begin position="31"/>
        <end position="72"/>
    </location>
</feature>
<name>A0A022R1H3_ERYGU</name>
<dbReference type="InterPro" id="IPR007608">
    <property type="entry name" value="Senescence_reg_S40"/>
</dbReference>
<reference evidence="3 4" key="1">
    <citation type="journal article" date="2013" name="Proc. Natl. Acad. Sci. U.S.A.">
        <title>Fine-scale variation in meiotic recombination in Mimulus inferred from population shotgun sequencing.</title>
        <authorList>
            <person name="Hellsten U."/>
            <person name="Wright K.M."/>
            <person name="Jenkins J."/>
            <person name="Shu S."/>
            <person name="Yuan Y."/>
            <person name="Wessler S.R."/>
            <person name="Schmutz J."/>
            <person name="Willis J.H."/>
            <person name="Rokhsar D.S."/>
        </authorList>
    </citation>
    <scope>NUCLEOTIDE SEQUENCE [LARGE SCALE GENOMIC DNA]</scope>
    <source>
        <strain evidence="4">cv. DUN x IM62</strain>
    </source>
</reference>
<dbReference type="PANTHER" id="PTHR46525">
    <property type="entry name" value="EMB|CAB72159.1"/>
    <property type="match status" value="1"/>
</dbReference>
<feature type="compositionally biased region" description="Basic residues" evidence="2">
    <location>
        <begin position="54"/>
        <end position="63"/>
    </location>
</feature>
<dbReference type="eggNOG" id="ENOG502S3MY">
    <property type="taxonomic scope" value="Eukaryota"/>
</dbReference>
<evidence type="ECO:0008006" key="5">
    <source>
        <dbReference type="Google" id="ProtNLM"/>
    </source>
</evidence>
<dbReference type="PANTHER" id="PTHR46525:SF17">
    <property type="entry name" value="SENESCENCE REGULATOR S40"/>
    <property type="match status" value="1"/>
</dbReference>
<dbReference type="PhylomeDB" id="A0A022R1H3"/>
<gene>
    <name evidence="3" type="ORF">MIMGU_mgv1a023553mg</name>
</gene>
<dbReference type="GO" id="GO:0010150">
    <property type="term" value="P:leaf senescence"/>
    <property type="evidence" value="ECO:0007669"/>
    <property type="project" value="UniProtKB-ARBA"/>
</dbReference>
<dbReference type="EMBL" id="KI630683">
    <property type="protein sequence ID" value="EYU34447.1"/>
    <property type="molecule type" value="Genomic_DNA"/>
</dbReference>
<dbReference type="KEGG" id="egt:105961209"/>
<dbReference type="AlphaFoldDB" id="A0A022R1H3"/>
<protein>
    <recommendedName>
        <fullName evidence="5">Senescence regulator S40</fullName>
    </recommendedName>
</protein>